<keyword evidence="1" id="KW-0863">Zinc-finger</keyword>
<evidence type="ECO:0000256" key="1">
    <source>
        <dbReference type="RuleBase" id="RU367090"/>
    </source>
</evidence>
<keyword evidence="1" id="KW-0862">Zinc</keyword>
<keyword evidence="1" id="KW-0808">Transferase</keyword>
<organism evidence="4 5">
    <name type="scientific">Priapulus caudatus</name>
    <name type="common">Priapulid worm</name>
    <dbReference type="NCBI Taxonomy" id="37621"/>
    <lineage>
        <taxon>Eukaryota</taxon>
        <taxon>Metazoa</taxon>
        <taxon>Ecdysozoa</taxon>
        <taxon>Scalidophora</taxon>
        <taxon>Priapulida</taxon>
        <taxon>Priapulimorpha</taxon>
        <taxon>Priapulimorphida</taxon>
        <taxon>Priapulidae</taxon>
        <taxon>Priapulus</taxon>
    </lineage>
</organism>
<comment type="subunit">
    <text evidence="1">Component of the ribosome quality control complex (RQC).</text>
</comment>
<dbReference type="InterPro" id="IPR039795">
    <property type="entry name" value="LTN1/Rkr1"/>
</dbReference>
<feature type="domain" description="E3 ubiquitin-protein ligase listerin N-terminal" evidence="3">
    <location>
        <begin position="117"/>
        <end position="293"/>
    </location>
</feature>
<comment type="function">
    <text evidence="1">E3 ubiquitin-protein ligase. Component of the ribosome quality control complex (RQC), a ribosome-associated complex that mediates ubiquitination and extraction of incompletely synthesized nascent chains for proteasomal degradation.</text>
</comment>
<accession>A0ABM1EZE3</accession>
<dbReference type="Proteomes" id="UP000695022">
    <property type="component" value="Unplaced"/>
</dbReference>
<keyword evidence="1" id="KW-0833">Ubl conjugation pathway</keyword>
<keyword evidence="1" id="KW-0479">Metal-binding</keyword>
<evidence type="ECO:0000259" key="3">
    <source>
        <dbReference type="Pfam" id="PF22958"/>
    </source>
</evidence>
<proteinExistence type="inferred from homology"/>
<evidence type="ECO:0000313" key="5">
    <source>
        <dbReference type="RefSeq" id="XP_014677564.1"/>
    </source>
</evidence>
<feature type="region of interest" description="Disordered" evidence="2">
    <location>
        <begin position="1"/>
        <end position="21"/>
    </location>
</feature>
<feature type="domain" description="E3 ubiquitin-protein ligase listerin N-terminal" evidence="3">
    <location>
        <begin position="61"/>
        <end position="115"/>
    </location>
</feature>
<dbReference type="Pfam" id="PF22958">
    <property type="entry name" value="Ltn1_1st"/>
    <property type="match status" value="2"/>
</dbReference>
<name>A0ABM1EZE3_PRICU</name>
<gene>
    <name evidence="5" type="primary">LOC106817413</name>
</gene>
<dbReference type="RefSeq" id="XP_014677564.1">
    <property type="nucleotide sequence ID" value="XM_014822078.1"/>
</dbReference>
<dbReference type="InterPro" id="IPR054476">
    <property type="entry name" value="Ltn1_N"/>
</dbReference>
<dbReference type="PANTHER" id="PTHR12389:SF0">
    <property type="entry name" value="E3 UBIQUITIN-PROTEIN LIGASE LISTERIN"/>
    <property type="match status" value="1"/>
</dbReference>
<protein>
    <recommendedName>
        <fullName evidence="1">E3 ubiquitin-protein ligase listerin</fullName>
        <ecNumber evidence="1">2.3.2.27</ecNumber>
    </recommendedName>
    <alternativeName>
        <fullName evidence="1">RING-type E3 ubiquitin transferase listerin</fullName>
    </alternativeName>
</protein>
<dbReference type="InterPro" id="IPR016024">
    <property type="entry name" value="ARM-type_fold"/>
</dbReference>
<evidence type="ECO:0000256" key="2">
    <source>
        <dbReference type="SAM" id="MobiDB-lite"/>
    </source>
</evidence>
<dbReference type="SUPFAM" id="SSF48371">
    <property type="entry name" value="ARM repeat"/>
    <property type="match status" value="1"/>
</dbReference>
<dbReference type="PANTHER" id="PTHR12389">
    <property type="entry name" value="ZINC FINGER PROTEIN 294"/>
    <property type="match status" value="1"/>
</dbReference>
<evidence type="ECO:0000313" key="4">
    <source>
        <dbReference type="Proteomes" id="UP000695022"/>
    </source>
</evidence>
<dbReference type="EC" id="2.3.2.27" evidence="1"/>
<dbReference type="InterPro" id="IPR011989">
    <property type="entry name" value="ARM-like"/>
</dbReference>
<reference evidence="5" key="1">
    <citation type="submission" date="2025-08" db="UniProtKB">
        <authorList>
            <consortium name="RefSeq"/>
        </authorList>
    </citation>
    <scope>IDENTIFICATION</scope>
</reference>
<feature type="compositionally biased region" description="Basic residues" evidence="2">
    <location>
        <begin position="1"/>
        <end position="12"/>
    </location>
</feature>
<dbReference type="GeneID" id="106817413"/>
<comment type="catalytic activity">
    <reaction evidence="1">
        <text>S-ubiquitinyl-[E2 ubiquitin-conjugating enzyme]-L-cysteine + [acceptor protein]-L-lysine = [E2 ubiquitin-conjugating enzyme]-L-cysteine + N(6)-ubiquitinyl-[acceptor protein]-L-lysine.</text>
        <dbReference type="EC" id="2.3.2.27"/>
    </reaction>
</comment>
<comment type="similarity">
    <text evidence="1">Belongs to the LTN1 family.</text>
</comment>
<sequence length="315" mass="34278">MSNKQKAHRTKGNVRPSSSGRAAELLSAGGATVGFVGFQALSGDLGYVPTGGAAEDVGSTVDSDFRMVMRKTAKRDVTTKIKALQEFAELCREKSEEDVKGALPFWPRIYNKLAMLISDNLLQQTAATMSDVKTTPKEEVEAKYVRVVSASILGLRMLLLDLPAAEREKIGDSLTPLLADTKFWAFGKHKNAAVRAAIYALLSMLCEVLPSVARAHAAKLCPLVLGSLDESEPGVSAPCWDAVLHVVDVVQDCWSQVNVRKAVLPKLWTVLRSGAGGNAADVFPSLLPFLSRLPPEVLGEGLWFYEKWFDSMVEW</sequence>
<dbReference type="Gene3D" id="1.25.10.10">
    <property type="entry name" value="Leucine-rich Repeat Variant"/>
    <property type="match status" value="1"/>
</dbReference>
<keyword evidence="4" id="KW-1185">Reference proteome</keyword>
<comment type="pathway">
    <text evidence="1">Protein modification; protein ubiquitination.</text>
</comment>